<dbReference type="GO" id="GO:0004656">
    <property type="term" value="F:procollagen-proline 4-dioxygenase activity"/>
    <property type="evidence" value="ECO:0007669"/>
    <property type="project" value="InterPro"/>
</dbReference>
<evidence type="ECO:0000313" key="3">
    <source>
        <dbReference type="EnsemblMetazoa" id="GPAI022613-PA"/>
    </source>
</evidence>
<feature type="domain" description="Prolyl 4-hydroxylase N-terminal" evidence="2">
    <location>
        <begin position="36"/>
        <end position="110"/>
    </location>
</feature>
<reference evidence="3" key="2">
    <citation type="submission" date="2020-05" db="UniProtKB">
        <authorList>
            <consortium name="EnsemblMetazoa"/>
        </authorList>
    </citation>
    <scope>IDENTIFICATION</scope>
    <source>
        <strain evidence="3">IAEA</strain>
    </source>
</reference>
<feature type="signal peptide" evidence="1">
    <location>
        <begin position="1"/>
        <end position="20"/>
    </location>
</feature>
<organism evidence="3 4">
    <name type="scientific">Glossina pallidipes</name>
    <name type="common">Tsetse fly</name>
    <dbReference type="NCBI Taxonomy" id="7398"/>
    <lineage>
        <taxon>Eukaryota</taxon>
        <taxon>Metazoa</taxon>
        <taxon>Ecdysozoa</taxon>
        <taxon>Arthropoda</taxon>
        <taxon>Hexapoda</taxon>
        <taxon>Insecta</taxon>
        <taxon>Pterygota</taxon>
        <taxon>Neoptera</taxon>
        <taxon>Endopterygota</taxon>
        <taxon>Diptera</taxon>
        <taxon>Brachycera</taxon>
        <taxon>Muscomorpha</taxon>
        <taxon>Hippoboscoidea</taxon>
        <taxon>Glossinidae</taxon>
        <taxon>Glossina</taxon>
    </lineage>
</organism>
<evidence type="ECO:0000313" key="4">
    <source>
        <dbReference type="Proteomes" id="UP000092445"/>
    </source>
</evidence>
<feature type="chain" id="PRO_5008403135" description="Prolyl 4-hydroxylase N-terminal domain-containing protein" evidence="1">
    <location>
        <begin position="21"/>
        <end position="275"/>
    </location>
</feature>
<dbReference type="GO" id="GO:0005783">
    <property type="term" value="C:endoplasmic reticulum"/>
    <property type="evidence" value="ECO:0007669"/>
    <property type="project" value="InterPro"/>
</dbReference>
<name>A0A1A9ZRE1_GLOPL</name>
<dbReference type="AlphaFoldDB" id="A0A1A9ZRE1"/>
<dbReference type="InterPro" id="IPR013547">
    <property type="entry name" value="P4H_N"/>
</dbReference>
<dbReference type="EnsemblMetazoa" id="GPAI022613-RA">
    <property type="protein sequence ID" value="GPAI022613-PA"/>
    <property type="gene ID" value="GPAI022613"/>
</dbReference>
<reference evidence="4" key="1">
    <citation type="submission" date="2014-03" db="EMBL/GenBank/DDBJ databases">
        <authorList>
            <person name="Aksoy S."/>
            <person name="Warren W."/>
            <person name="Wilson R.K."/>
        </authorList>
    </citation>
    <scope>NUCLEOTIDE SEQUENCE [LARGE SCALE GENOMIC DNA]</scope>
    <source>
        <strain evidence="4">IAEA</strain>
    </source>
</reference>
<accession>A0A1A9ZRE1</accession>
<dbReference type="Gene3D" id="6.10.140.1460">
    <property type="match status" value="1"/>
</dbReference>
<evidence type="ECO:0000256" key="1">
    <source>
        <dbReference type="SAM" id="SignalP"/>
    </source>
</evidence>
<dbReference type="VEuPathDB" id="VectorBase:GPAI022613"/>
<sequence length="275" mass="31373">MSSIILVIVISLGLTLPSSKEQSEKDYSMLIVNTLYLLEVEKLLLESLTNSLEKLVKRVIAARSLIKMPIQETEKYLPHAQEYLSHPVTVYILIKRMNYDNWTLFRSYIMRPLVEESTNGWIRIQSTYPLKSEQRPLKSKTIQVDLQTSLLMMSNGPNKCKNIKQQIYENEEFLRSTDAKERRDEGRDVMAPSCDFVSVSLGCFSFGIEGSIDCALMSTYGDRHAYYGHSAQPQITFTVYGALRPYGTSVFGHPQVDCLPYGPVEFLPRLVSFAM</sequence>
<evidence type="ECO:0000259" key="2">
    <source>
        <dbReference type="Pfam" id="PF08336"/>
    </source>
</evidence>
<dbReference type="Pfam" id="PF08336">
    <property type="entry name" value="P4Ha_N"/>
    <property type="match status" value="1"/>
</dbReference>
<keyword evidence="1" id="KW-0732">Signal</keyword>
<protein>
    <recommendedName>
        <fullName evidence="2">Prolyl 4-hydroxylase N-terminal domain-containing protein</fullName>
    </recommendedName>
</protein>
<dbReference type="Proteomes" id="UP000092445">
    <property type="component" value="Unassembled WGS sequence"/>
</dbReference>
<proteinExistence type="predicted"/>
<keyword evidence="4" id="KW-1185">Reference proteome</keyword>